<dbReference type="Pfam" id="PF04515">
    <property type="entry name" value="Choline_transpo"/>
    <property type="match status" value="1"/>
</dbReference>
<gene>
    <name evidence="8" type="ORF">EV356DRAFT_518952</name>
</gene>
<evidence type="ECO:0000313" key="8">
    <source>
        <dbReference type="EMBL" id="KAF2238407.1"/>
    </source>
</evidence>
<dbReference type="PANTHER" id="PTHR12385">
    <property type="entry name" value="CHOLINE TRANSPORTER-LIKE (SLC FAMILY 44)"/>
    <property type="match status" value="1"/>
</dbReference>
<feature type="compositionally biased region" description="Polar residues" evidence="7">
    <location>
        <begin position="188"/>
        <end position="200"/>
    </location>
</feature>
<dbReference type="GO" id="GO:0022857">
    <property type="term" value="F:transmembrane transporter activity"/>
    <property type="evidence" value="ECO:0007669"/>
    <property type="project" value="UniProtKB-UniRule"/>
</dbReference>
<feature type="transmembrane region" description="Helical" evidence="6">
    <location>
        <begin position="411"/>
        <end position="428"/>
    </location>
</feature>
<protein>
    <recommendedName>
        <fullName evidence="6">Protein PNS1</fullName>
    </recommendedName>
</protein>
<reference evidence="8" key="1">
    <citation type="journal article" date="2020" name="Stud. Mycol.">
        <title>101 Dothideomycetes genomes: a test case for predicting lifestyles and emergence of pathogens.</title>
        <authorList>
            <person name="Haridas S."/>
            <person name="Albert R."/>
            <person name="Binder M."/>
            <person name="Bloem J."/>
            <person name="Labutti K."/>
            <person name="Salamov A."/>
            <person name="Andreopoulos B."/>
            <person name="Baker S."/>
            <person name="Barry K."/>
            <person name="Bills G."/>
            <person name="Bluhm B."/>
            <person name="Cannon C."/>
            <person name="Castanera R."/>
            <person name="Culley D."/>
            <person name="Daum C."/>
            <person name="Ezra D."/>
            <person name="Gonzalez J."/>
            <person name="Henrissat B."/>
            <person name="Kuo A."/>
            <person name="Liang C."/>
            <person name="Lipzen A."/>
            <person name="Lutzoni F."/>
            <person name="Magnuson J."/>
            <person name="Mondo S."/>
            <person name="Nolan M."/>
            <person name="Ohm R."/>
            <person name="Pangilinan J."/>
            <person name="Park H.-J."/>
            <person name="Ramirez L."/>
            <person name="Alfaro M."/>
            <person name="Sun H."/>
            <person name="Tritt A."/>
            <person name="Yoshinaga Y."/>
            <person name="Zwiers L.-H."/>
            <person name="Turgeon B."/>
            <person name="Goodwin S."/>
            <person name="Spatafora J."/>
            <person name="Crous P."/>
            <person name="Grigoriev I."/>
        </authorList>
    </citation>
    <scope>NUCLEOTIDE SEQUENCE</scope>
    <source>
        <strain evidence="8">Tuck. ex Michener</strain>
    </source>
</reference>
<feature type="compositionally biased region" description="Polar residues" evidence="7">
    <location>
        <begin position="118"/>
        <end position="128"/>
    </location>
</feature>
<name>A0A6A6HK41_VIRVR</name>
<feature type="transmembrane region" description="Helical" evidence="6">
    <location>
        <begin position="666"/>
        <end position="686"/>
    </location>
</feature>
<evidence type="ECO:0000256" key="3">
    <source>
        <dbReference type="ARBA" id="ARBA00022692"/>
    </source>
</evidence>
<evidence type="ECO:0000256" key="1">
    <source>
        <dbReference type="ARBA" id="ARBA00004141"/>
    </source>
</evidence>
<feature type="transmembrane region" description="Helical" evidence="6">
    <location>
        <begin position="303"/>
        <end position="321"/>
    </location>
</feature>
<feature type="region of interest" description="Disordered" evidence="7">
    <location>
        <begin position="1"/>
        <end position="252"/>
    </location>
</feature>
<dbReference type="GO" id="GO:0005886">
    <property type="term" value="C:plasma membrane"/>
    <property type="evidence" value="ECO:0007669"/>
    <property type="project" value="UniProtKB-SubCell"/>
</dbReference>
<comment type="function">
    <text evidence="6">Probably involved in transport through the plasma membrane.</text>
</comment>
<feature type="transmembrane region" description="Helical" evidence="6">
    <location>
        <begin position="341"/>
        <end position="364"/>
    </location>
</feature>
<feature type="compositionally biased region" description="Basic and acidic residues" evidence="7">
    <location>
        <begin position="215"/>
        <end position="226"/>
    </location>
</feature>
<evidence type="ECO:0000313" key="9">
    <source>
        <dbReference type="Proteomes" id="UP000800092"/>
    </source>
</evidence>
<feature type="transmembrane region" description="Helical" evidence="6">
    <location>
        <begin position="371"/>
        <end position="391"/>
    </location>
</feature>
<keyword evidence="4 6" id="KW-1133">Transmembrane helix</keyword>
<dbReference type="InterPro" id="IPR007603">
    <property type="entry name" value="Choline_transptr-like"/>
</dbReference>
<keyword evidence="3 6" id="KW-0812">Transmembrane</keyword>
<sequence length="776" mass="84421">MFSEYASRFLAQSQSRLSLGQPDQSTHGRQHPDRRRGLHSSARFQPSRSFLPKPTMGNPYKPSASQLSRFPFATRGSAQQAPLFYSATDEFREEDDVEEHEREVADFYAMQRSRRQIGASNLTESTSGDDAGSRASEEEDDGGGDAGGVATQDFGRGRGIRSSWRGSASTRFDRPRRAETIPERESTSNESEASGPSSQGKGKLIDVDLASTMRESIDNVERKEASPDIDPDYDDRPPPFQQFRSPPGTKTSRYLQNLMPVETDEEAAIANPRPPSPDRESVPATVTAGNPEPPRHDQFWATLYWISLASMCASFILVYLHTSAPTKRRPLGDTIYTTLHASFHLLAVDTLVAVIVALLWLSILRSFVRPLVLLILVAVPVVLVSFSIYPLASSFKGTWNGASLQDRVMRWLSFLPTIFAVFWTFTVYRSRHSLSRAIETLEFACRILAASPVLVLFGFGTLAFVVIWTWVWMAMFTRVFLGGHLASTGSKNLFVLDLSTWWLGAFFCLIYLWTLAIASGIQRATTAATVSQWYFHRLTVPAPSSRAVVTASFAHATGPLFGTICLSTLLSLAIRLPLLLLPRRLAGMLTLCAYNFIPSSLATLTNPLTLTHAAIHSQSLAHASRSLSQLSFVSKTSPTTTLSPHALRPGAGGPGSALLPYRLAKLLLHATRFITALALGFGGWVSTARFLALQSPTGGTTIKGSLYAYVVGLIAAAIGWGVLGATEGVLGGVLDAAVVCWGSETQIGGGGEARYCREAGELFGDGEDGPGGRMRL</sequence>
<feature type="transmembrane region" description="Helical" evidence="6">
    <location>
        <begin position="501"/>
        <end position="521"/>
    </location>
</feature>
<feature type="compositionally biased region" description="Polar residues" evidence="7">
    <location>
        <begin position="10"/>
        <end position="27"/>
    </location>
</feature>
<dbReference type="PANTHER" id="PTHR12385:SF88">
    <property type="entry name" value="CHOLINE TRANSPORTER-LIKE PROTEIN CTL1"/>
    <property type="match status" value="1"/>
</dbReference>
<feature type="compositionally biased region" description="Basic residues" evidence="7">
    <location>
        <begin position="28"/>
        <end position="38"/>
    </location>
</feature>
<evidence type="ECO:0000256" key="2">
    <source>
        <dbReference type="ARBA" id="ARBA00007168"/>
    </source>
</evidence>
<feature type="compositionally biased region" description="Basic and acidic residues" evidence="7">
    <location>
        <begin position="171"/>
        <end position="187"/>
    </location>
</feature>
<evidence type="ECO:0000256" key="7">
    <source>
        <dbReference type="SAM" id="MobiDB-lite"/>
    </source>
</evidence>
<comment type="similarity">
    <text evidence="2 6">Belongs to the CTL (choline transporter-like) family.</text>
</comment>
<feature type="transmembrane region" description="Helical" evidence="6">
    <location>
        <begin position="448"/>
        <end position="471"/>
    </location>
</feature>
<organism evidence="8 9">
    <name type="scientific">Viridothelium virens</name>
    <name type="common">Speckled blister lichen</name>
    <name type="synonym">Trypethelium virens</name>
    <dbReference type="NCBI Taxonomy" id="1048519"/>
    <lineage>
        <taxon>Eukaryota</taxon>
        <taxon>Fungi</taxon>
        <taxon>Dikarya</taxon>
        <taxon>Ascomycota</taxon>
        <taxon>Pezizomycotina</taxon>
        <taxon>Dothideomycetes</taxon>
        <taxon>Dothideomycetes incertae sedis</taxon>
        <taxon>Trypetheliales</taxon>
        <taxon>Trypetheliaceae</taxon>
        <taxon>Viridothelium</taxon>
    </lineage>
</organism>
<keyword evidence="5 6" id="KW-0472">Membrane</keyword>
<feature type="transmembrane region" description="Helical" evidence="6">
    <location>
        <begin position="560"/>
        <end position="581"/>
    </location>
</feature>
<evidence type="ECO:0000256" key="5">
    <source>
        <dbReference type="ARBA" id="ARBA00023136"/>
    </source>
</evidence>
<dbReference type="Proteomes" id="UP000800092">
    <property type="component" value="Unassembled WGS sequence"/>
</dbReference>
<evidence type="ECO:0000256" key="6">
    <source>
        <dbReference type="RuleBase" id="RU368066"/>
    </source>
</evidence>
<evidence type="ECO:0000256" key="4">
    <source>
        <dbReference type="ARBA" id="ARBA00022989"/>
    </source>
</evidence>
<comment type="subcellular location">
    <subcellularLocation>
        <location evidence="6">Cell membrane</location>
        <topology evidence="6">Multi-pass membrane protein</topology>
    </subcellularLocation>
    <subcellularLocation>
        <location evidence="1">Membrane</location>
        <topology evidence="1">Multi-pass membrane protein</topology>
    </subcellularLocation>
</comment>
<feature type="region of interest" description="Disordered" evidence="7">
    <location>
        <begin position="265"/>
        <end position="293"/>
    </location>
</feature>
<accession>A0A6A6HK41</accession>
<feature type="compositionally biased region" description="Low complexity" evidence="7">
    <location>
        <begin position="160"/>
        <end position="169"/>
    </location>
</feature>
<feature type="transmembrane region" description="Helical" evidence="6">
    <location>
        <begin position="706"/>
        <end position="725"/>
    </location>
</feature>
<dbReference type="EMBL" id="ML991776">
    <property type="protein sequence ID" value="KAF2238407.1"/>
    <property type="molecule type" value="Genomic_DNA"/>
</dbReference>
<proteinExistence type="inferred from homology"/>
<dbReference type="OrthoDB" id="420519at2759"/>
<keyword evidence="9" id="KW-1185">Reference proteome</keyword>
<dbReference type="AlphaFoldDB" id="A0A6A6HK41"/>